<dbReference type="PANTHER" id="PTHR34145">
    <property type="entry name" value="OS02G0105600 PROTEIN"/>
    <property type="match status" value="1"/>
</dbReference>
<protein>
    <recommendedName>
        <fullName evidence="2">F-box domain-containing protein</fullName>
    </recommendedName>
</protein>
<feature type="domain" description="F-box" evidence="2">
    <location>
        <begin position="47"/>
        <end position="83"/>
    </location>
</feature>
<dbReference type="SMART" id="SM00256">
    <property type="entry name" value="FBOX"/>
    <property type="match status" value="1"/>
</dbReference>
<dbReference type="AlphaFoldDB" id="A0A484KE56"/>
<feature type="compositionally biased region" description="Polar residues" evidence="1">
    <location>
        <begin position="746"/>
        <end position="757"/>
    </location>
</feature>
<dbReference type="InterPro" id="IPR032675">
    <property type="entry name" value="LRR_dom_sf"/>
</dbReference>
<dbReference type="CDD" id="cd22160">
    <property type="entry name" value="F-box_AtFBL13-like"/>
    <property type="match status" value="1"/>
</dbReference>
<dbReference type="SUPFAM" id="SSF81383">
    <property type="entry name" value="F-box domain"/>
    <property type="match status" value="1"/>
</dbReference>
<feature type="compositionally biased region" description="Polar residues" evidence="1">
    <location>
        <begin position="808"/>
        <end position="821"/>
    </location>
</feature>
<dbReference type="InterPro" id="IPR036047">
    <property type="entry name" value="F-box-like_dom_sf"/>
</dbReference>
<gene>
    <name evidence="3" type="ORF">CCAM_LOCUS5436</name>
</gene>
<feature type="region of interest" description="Disordered" evidence="1">
    <location>
        <begin position="746"/>
        <end position="821"/>
    </location>
</feature>
<feature type="compositionally biased region" description="Basic and acidic residues" evidence="1">
    <location>
        <begin position="558"/>
        <end position="571"/>
    </location>
</feature>
<reference evidence="3 4" key="1">
    <citation type="submission" date="2018-04" db="EMBL/GenBank/DDBJ databases">
        <authorList>
            <person name="Vogel A."/>
        </authorList>
    </citation>
    <scope>NUCLEOTIDE SEQUENCE [LARGE SCALE GENOMIC DNA]</scope>
</reference>
<dbReference type="InterPro" id="IPR053772">
    <property type="entry name" value="At1g61320/At1g61330-like"/>
</dbReference>
<name>A0A484KE56_9ASTE</name>
<dbReference type="Gene3D" id="3.80.10.10">
    <property type="entry name" value="Ribonuclease Inhibitor"/>
    <property type="match status" value="1"/>
</dbReference>
<evidence type="ECO:0000259" key="2">
    <source>
        <dbReference type="PROSITE" id="PS50181"/>
    </source>
</evidence>
<dbReference type="Gene3D" id="1.20.1280.50">
    <property type="match status" value="1"/>
</dbReference>
<dbReference type="PANTHER" id="PTHR34145:SF28">
    <property type="entry name" value="F-BOX DOMAIN-CONTAINING PROTEIN"/>
    <property type="match status" value="1"/>
</dbReference>
<evidence type="ECO:0000256" key="1">
    <source>
        <dbReference type="SAM" id="MobiDB-lite"/>
    </source>
</evidence>
<dbReference type="Pfam" id="PF23622">
    <property type="entry name" value="LRR_At1g61320_AtMIF1"/>
    <property type="match status" value="1"/>
</dbReference>
<evidence type="ECO:0000313" key="3">
    <source>
        <dbReference type="EMBL" id="VFQ63660.1"/>
    </source>
</evidence>
<dbReference type="InterPro" id="IPR001810">
    <property type="entry name" value="F-box_dom"/>
</dbReference>
<dbReference type="InterPro" id="IPR053781">
    <property type="entry name" value="F-box_AtFBL13-like"/>
</dbReference>
<evidence type="ECO:0000313" key="4">
    <source>
        <dbReference type="Proteomes" id="UP000595140"/>
    </source>
</evidence>
<dbReference type="SUPFAM" id="SSF52047">
    <property type="entry name" value="RNI-like"/>
    <property type="match status" value="1"/>
</dbReference>
<feature type="region of interest" description="Disordered" evidence="1">
    <location>
        <begin position="533"/>
        <end position="571"/>
    </location>
</feature>
<feature type="region of interest" description="Disordered" evidence="1">
    <location>
        <begin position="645"/>
        <end position="670"/>
    </location>
</feature>
<sequence>MSMSHGSNIRLPGSRSQPRVLLPLLSVTGLRIICSSSERRVPDEYGEDFISELPEEVLCLILSQLPTKDVVRTSILSKRWRNLHVILPKLSLNCPCTFKKDRISQQGTGRLDRYKRGILTFIDHFLELRQCACRCGREKHGILTFIDRFLRLRLRQGCNIKSFQLSCCLGEEFSSHIERWMKYVARLNLEELVLRLSCDDPFVGDIPRGLVTFPLHLFTCNLGRQGTFKSLSLLRLDAVSLVNGEVCSIFSACPKLESLMLKYCRLPSKLYIGGPEHELKSLTITSCVGVKKIELCAGNLTSLEIICSQKLEEISPSHVPKLRHFFVGLKYSGHLSYMIRRVAKDMPELESLYIESLVSEIYLTPSGGRAFNNLKEVYVLMDFRWLYGAQQIACVISCSPFLRKFRLVTKGTVDIGVPRLGLTSTYDHVHLKEVEIGGFHGHESELELIVFLLRFAVCLERMTITKDYEYYLGGGKWEKSGNQDTIMDDEQREVVRELVKGTTQGWNNKSIADALGDDEADFVLLHGEFVRDKERGGEGGSNQNLGEEEEHNFGSISDEEHRETKKFDKEDHSVEKAVERVQKRRKLSVLGNELKEKVKKLYEIYKDQQHCDRLIRLIAEALDPDGKVSPPQVSKALKHLGLEIPGKKRTPSTTRVGDVASGSDGITPPQLEESSVRTIRTRKRVQAFIEEQEQKIKALFEQFKAQKRCSQMIANALGPEGTFTAAKVTRKLKQIGLLVPKKKSNSNLHLRNETSSDNSDDETLMSMKMRSKKQVTRSSHEGKQDESDDEILSKAVKKEEASLRSGKQHFSGTYGTLSTKPKTNSHLGLKCTLIINARALLAFTDKAHEMSLNCLPQLRAALVTHCYCSIIIIIIIHNAEQPRADS</sequence>
<dbReference type="Proteomes" id="UP000595140">
    <property type="component" value="Unassembled WGS sequence"/>
</dbReference>
<dbReference type="EMBL" id="OOIL02000305">
    <property type="protein sequence ID" value="VFQ63660.1"/>
    <property type="molecule type" value="Genomic_DNA"/>
</dbReference>
<keyword evidence="4" id="KW-1185">Reference proteome</keyword>
<organism evidence="3 4">
    <name type="scientific">Cuscuta campestris</name>
    <dbReference type="NCBI Taxonomy" id="132261"/>
    <lineage>
        <taxon>Eukaryota</taxon>
        <taxon>Viridiplantae</taxon>
        <taxon>Streptophyta</taxon>
        <taxon>Embryophyta</taxon>
        <taxon>Tracheophyta</taxon>
        <taxon>Spermatophyta</taxon>
        <taxon>Magnoliopsida</taxon>
        <taxon>eudicotyledons</taxon>
        <taxon>Gunneridae</taxon>
        <taxon>Pentapetalae</taxon>
        <taxon>asterids</taxon>
        <taxon>lamiids</taxon>
        <taxon>Solanales</taxon>
        <taxon>Convolvulaceae</taxon>
        <taxon>Cuscuteae</taxon>
        <taxon>Cuscuta</taxon>
        <taxon>Cuscuta subgen. Grammica</taxon>
        <taxon>Cuscuta sect. Cleistogrammica</taxon>
    </lineage>
</organism>
<dbReference type="OrthoDB" id="1932213at2759"/>
<dbReference type="Pfam" id="PF00646">
    <property type="entry name" value="F-box"/>
    <property type="match status" value="1"/>
</dbReference>
<dbReference type="PROSITE" id="PS50181">
    <property type="entry name" value="FBOX"/>
    <property type="match status" value="1"/>
</dbReference>
<accession>A0A484KE56</accession>
<proteinExistence type="predicted"/>
<dbReference type="InterPro" id="IPR055357">
    <property type="entry name" value="LRR_At1g61320_AtMIF1"/>
</dbReference>